<dbReference type="RefSeq" id="WP_277442704.1">
    <property type="nucleotide sequence ID" value="NZ_JAKOAV010000004.1"/>
</dbReference>
<gene>
    <name evidence="1" type="ORF">L7E55_03690</name>
</gene>
<evidence type="ECO:0000313" key="2">
    <source>
        <dbReference type="Proteomes" id="UP001154312"/>
    </source>
</evidence>
<comment type="caution">
    <text evidence="1">The sequence shown here is derived from an EMBL/GenBank/DDBJ whole genome shotgun (WGS) entry which is preliminary data.</text>
</comment>
<dbReference type="EMBL" id="JAKOAV010000004">
    <property type="protein sequence ID" value="MDF9407471.1"/>
    <property type="molecule type" value="Genomic_DNA"/>
</dbReference>
<dbReference type="Proteomes" id="UP001154312">
    <property type="component" value="Unassembled WGS sequence"/>
</dbReference>
<keyword evidence="2" id="KW-1185">Reference proteome</keyword>
<protein>
    <submittedName>
        <fullName evidence="1">Uncharacterized protein</fullName>
    </submittedName>
</protein>
<organism evidence="1 2">
    <name type="scientific">Pelotomaculum isophthalicicum JI</name>
    <dbReference type="NCBI Taxonomy" id="947010"/>
    <lineage>
        <taxon>Bacteria</taxon>
        <taxon>Bacillati</taxon>
        <taxon>Bacillota</taxon>
        <taxon>Clostridia</taxon>
        <taxon>Eubacteriales</taxon>
        <taxon>Desulfotomaculaceae</taxon>
        <taxon>Pelotomaculum</taxon>
    </lineage>
</organism>
<sequence length="52" mass="5447">MGDPQWHAGVDPASVETQVCGKPCRTGGAVYYGLGLNLHVVEAACSVACLEW</sequence>
<evidence type="ECO:0000313" key="1">
    <source>
        <dbReference type="EMBL" id="MDF9407471.1"/>
    </source>
</evidence>
<name>A0A9X4H1B5_9FIRM</name>
<dbReference type="AlphaFoldDB" id="A0A9X4H1B5"/>
<reference evidence="1" key="1">
    <citation type="submission" date="2022-02" db="EMBL/GenBank/DDBJ databases">
        <authorList>
            <person name="Leng L."/>
        </authorList>
    </citation>
    <scope>NUCLEOTIDE SEQUENCE</scope>
    <source>
        <strain evidence="1">JI</strain>
    </source>
</reference>
<accession>A0A9X4H1B5</accession>
<proteinExistence type="predicted"/>